<accession>A0A2T0S332</accession>
<dbReference type="AlphaFoldDB" id="A0A2T0S332"/>
<evidence type="ECO:0000313" key="3">
    <source>
        <dbReference type="EMBL" id="PRY27812.1"/>
    </source>
</evidence>
<protein>
    <submittedName>
        <fullName evidence="3">Uncharacterized protein</fullName>
    </submittedName>
</protein>
<feature type="compositionally biased region" description="Basic and acidic residues" evidence="1">
    <location>
        <begin position="150"/>
        <end position="159"/>
    </location>
</feature>
<name>A0A2T0S332_9BACT</name>
<feature type="compositionally biased region" description="Polar residues" evidence="1">
    <location>
        <begin position="120"/>
        <end position="148"/>
    </location>
</feature>
<comment type="caution">
    <text evidence="3">The sequence shown here is derived from an EMBL/GenBank/DDBJ whole genome shotgun (WGS) entry which is preliminary data.</text>
</comment>
<keyword evidence="2" id="KW-1133">Transmembrane helix</keyword>
<evidence type="ECO:0000313" key="4">
    <source>
        <dbReference type="Proteomes" id="UP000238375"/>
    </source>
</evidence>
<keyword evidence="4" id="KW-1185">Reference proteome</keyword>
<proteinExistence type="predicted"/>
<keyword evidence="2" id="KW-0472">Membrane</keyword>
<evidence type="ECO:0000256" key="2">
    <source>
        <dbReference type="SAM" id="Phobius"/>
    </source>
</evidence>
<dbReference type="Proteomes" id="UP000238375">
    <property type="component" value="Unassembled WGS sequence"/>
</dbReference>
<evidence type="ECO:0000256" key="1">
    <source>
        <dbReference type="SAM" id="MobiDB-lite"/>
    </source>
</evidence>
<feature type="compositionally biased region" description="Basic and acidic residues" evidence="1">
    <location>
        <begin position="101"/>
        <end position="117"/>
    </location>
</feature>
<sequence length="333" mass="36593">MLFGLLTGILVVTHIIPLLLIVAAILWIALLLFDKIVPYLPLPNKDVPPPISAPTALTPVKPAKSTSILGATKTRIAPIPTTKTAELADDKSVPLPAGAVDRQEQDKQTGVKSEKPETTAYDNSNPFRATTIPGSTSTGKSTIVVDNSTSEEKQQKGQDDVSSVESDDDEKEPGFDDLDPTDPVIPATMASQLPPPPAIEYEPLHMDPDAVQHYPLSSLDSGQVDPPSHPVEQYARRLKTVRTAAFDIARVVRNKQRNQSAEQLSTQFLGLIEHYQLLADMNVKRIIDQAHERSRQTYDEHIELFFRIQNACISGELEPAEDETDDEREGNHS</sequence>
<keyword evidence="2" id="KW-0812">Transmembrane</keyword>
<feature type="compositionally biased region" description="Acidic residues" evidence="1">
    <location>
        <begin position="165"/>
        <end position="180"/>
    </location>
</feature>
<organism evidence="3 4">
    <name type="scientific">Spirosoma oryzae</name>
    <dbReference type="NCBI Taxonomy" id="1469603"/>
    <lineage>
        <taxon>Bacteria</taxon>
        <taxon>Pseudomonadati</taxon>
        <taxon>Bacteroidota</taxon>
        <taxon>Cytophagia</taxon>
        <taxon>Cytophagales</taxon>
        <taxon>Cytophagaceae</taxon>
        <taxon>Spirosoma</taxon>
    </lineage>
</organism>
<feature type="transmembrane region" description="Helical" evidence="2">
    <location>
        <begin position="6"/>
        <end position="33"/>
    </location>
</feature>
<gene>
    <name evidence="3" type="ORF">CLV58_13130</name>
</gene>
<dbReference type="RefSeq" id="WP_106140425.1">
    <property type="nucleotide sequence ID" value="NZ_PVTE01000031.1"/>
</dbReference>
<feature type="region of interest" description="Disordered" evidence="1">
    <location>
        <begin position="80"/>
        <end position="203"/>
    </location>
</feature>
<dbReference type="EMBL" id="PVTE01000031">
    <property type="protein sequence ID" value="PRY27812.1"/>
    <property type="molecule type" value="Genomic_DNA"/>
</dbReference>
<reference evidence="3 4" key="1">
    <citation type="submission" date="2018-03" db="EMBL/GenBank/DDBJ databases">
        <title>Genomic Encyclopedia of Archaeal and Bacterial Type Strains, Phase II (KMG-II): from individual species to whole genera.</title>
        <authorList>
            <person name="Goeker M."/>
        </authorList>
    </citation>
    <scope>NUCLEOTIDE SEQUENCE [LARGE SCALE GENOMIC DNA]</scope>
    <source>
        <strain evidence="3 4">DSM 28354</strain>
    </source>
</reference>